<feature type="domain" description="Transcription factor IIIC subunit Tfc1/Sfc1 triple barrel" evidence="7">
    <location>
        <begin position="12"/>
        <end position="115"/>
    </location>
</feature>
<dbReference type="AlphaFoldDB" id="A0A8J2QWE7"/>
<proteinExistence type="predicted"/>
<dbReference type="EMBL" id="CAKASE010000057">
    <property type="protein sequence ID" value="CAG9566641.1"/>
    <property type="molecule type" value="Genomic_DNA"/>
</dbReference>
<evidence type="ECO:0000256" key="2">
    <source>
        <dbReference type="ARBA" id="ARBA00023125"/>
    </source>
</evidence>
<dbReference type="GO" id="GO:0006384">
    <property type="term" value="P:transcription initiation at RNA polymerase III promoter"/>
    <property type="evidence" value="ECO:0007669"/>
    <property type="project" value="InterPro"/>
</dbReference>
<comment type="caution">
    <text evidence="8">The sequence shown here is derived from an EMBL/GenBank/DDBJ whole genome shotgun (WGS) entry which is preliminary data.</text>
</comment>
<comment type="subcellular location">
    <subcellularLocation>
        <location evidence="1">Nucleus</location>
    </subcellularLocation>
</comment>
<evidence type="ECO:0000256" key="1">
    <source>
        <dbReference type="ARBA" id="ARBA00004123"/>
    </source>
</evidence>
<dbReference type="InterPro" id="IPR042536">
    <property type="entry name" value="TFIIIC_tauA_Sfc1"/>
</dbReference>
<evidence type="ECO:0000256" key="3">
    <source>
        <dbReference type="ARBA" id="ARBA00023163"/>
    </source>
</evidence>
<evidence type="ECO:0000256" key="5">
    <source>
        <dbReference type="SAM" id="MobiDB-lite"/>
    </source>
</evidence>
<dbReference type="GO" id="GO:0000127">
    <property type="term" value="C:transcription factor TFIIIC complex"/>
    <property type="evidence" value="ECO:0007669"/>
    <property type="project" value="InterPro"/>
</dbReference>
<evidence type="ECO:0000256" key="4">
    <source>
        <dbReference type="ARBA" id="ARBA00023242"/>
    </source>
</evidence>
<keyword evidence="2" id="KW-0238">DNA-binding</keyword>
<dbReference type="Gene3D" id="3.30.200.160">
    <property type="entry name" value="TFIIIC, subcomplex tauA, subunit Sfc1, barrel domain"/>
    <property type="match status" value="1"/>
</dbReference>
<reference evidence="8" key="1">
    <citation type="submission" date="2021-09" db="EMBL/GenBank/DDBJ databases">
        <authorList>
            <person name="Martin H S."/>
        </authorList>
    </citation>
    <scope>NUCLEOTIDE SEQUENCE</scope>
</reference>
<dbReference type="GO" id="GO:0001003">
    <property type="term" value="F:RNA polymerase III type 2 promoter sequence-specific DNA binding"/>
    <property type="evidence" value="ECO:0007669"/>
    <property type="project" value="TreeGrafter"/>
</dbReference>
<dbReference type="GO" id="GO:0005634">
    <property type="term" value="C:nucleus"/>
    <property type="evidence" value="ECO:0007669"/>
    <property type="project" value="UniProtKB-SubCell"/>
</dbReference>
<dbReference type="Proteomes" id="UP000789524">
    <property type="component" value="Unassembled WGS sequence"/>
</dbReference>
<accession>A0A8J2QWE7</accession>
<protein>
    <submittedName>
        <fullName evidence="8">(African queen) hypothetical protein</fullName>
    </submittedName>
</protein>
<feature type="region of interest" description="Disordered" evidence="5">
    <location>
        <begin position="434"/>
        <end position="462"/>
    </location>
</feature>
<dbReference type="InterPro" id="IPR041499">
    <property type="entry name" value="Tfc1/Sfc1_N"/>
</dbReference>
<dbReference type="GO" id="GO:0001002">
    <property type="term" value="F:RNA polymerase III type 1 promoter sequence-specific DNA binding"/>
    <property type="evidence" value="ECO:0007669"/>
    <property type="project" value="TreeGrafter"/>
</dbReference>
<dbReference type="PANTHER" id="PTHR13230">
    <property type="entry name" value="GENERAL TRANSCRIPTION FACTOR IIIC, POLYPEPTIDE 5"/>
    <property type="match status" value="1"/>
</dbReference>
<evidence type="ECO:0000313" key="9">
    <source>
        <dbReference type="Proteomes" id="UP000789524"/>
    </source>
</evidence>
<organism evidence="8 9">
    <name type="scientific">Danaus chrysippus</name>
    <name type="common">African queen</name>
    <dbReference type="NCBI Taxonomy" id="151541"/>
    <lineage>
        <taxon>Eukaryota</taxon>
        <taxon>Metazoa</taxon>
        <taxon>Ecdysozoa</taxon>
        <taxon>Arthropoda</taxon>
        <taxon>Hexapoda</taxon>
        <taxon>Insecta</taxon>
        <taxon>Pterygota</taxon>
        <taxon>Neoptera</taxon>
        <taxon>Endopterygota</taxon>
        <taxon>Lepidoptera</taxon>
        <taxon>Glossata</taxon>
        <taxon>Ditrysia</taxon>
        <taxon>Papilionoidea</taxon>
        <taxon>Nymphalidae</taxon>
        <taxon>Danainae</taxon>
        <taxon>Danaini</taxon>
        <taxon>Danaina</taxon>
        <taxon>Danaus</taxon>
        <taxon>Anosia</taxon>
    </lineage>
</organism>
<dbReference type="PANTHER" id="PTHR13230:SF5">
    <property type="entry name" value="GENERAL TRANSCRIPTION FACTOR 3C POLYPEPTIDE 5"/>
    <property type="match status" value="1"/>
</dbReference>
<name>A0A8J2QWE7_9NEOP</name>
<dbReference type="InterPro" id="IPR040454">
    <property type="entry name" value="TF_IIIC_Tfc1/Sfc1"/>
</dbReference>
<keyword evidence="4" id="KW-0539">Nucleus</keyword>
<feature type="domain" description="Transcription factor IIIC subunit 5 HTH" evidence="6">
    <location>
        <begin position="152"/>
        <end position="308"/>
    </location>
</feature>
<gene>
    <name evidence="8" type="ORF">DCHRY22_LOCUS7251</name>
</gene>
<dbReference type="OrthoDB" id="5598268at2759"/>
<keyword evidence="9" id="KW-1185">Reference proteome</keyword>
<dbReference type="Pfam" id="PF17682">
    <property type="entry name" value="Tau95_N"/>
    <property type="match status" value="1"/>
</dbReference>
<evidence type="ECO:0000259" key="7">
    <source>
        <dbReference type="Pfam" id="PF17682"/>
    </source>
</evidence>
<keyword evidence="3" id="KW-0804">Transcription</keyword>
<dbReference type="InterPro" id="IPR019136">
    <property type="entry name" value="TF_IIIC_su-5_HTH"/>
</dbReference>
<evidence type="ECO:0000259" key="6">
    <source>
        <dbReference type="Pfam" id="PF09734"/>
    </source>
</evidence>
<evidence type="ECO:0000313" key="8">
    <source>
        <dbReference type="EMBL" id="CAG9566641.1"/>
    </source>
</evidence>
<sequence>MENNDNLRKELYCVLFPGIVKNDEKAIQCMGGMKALSQHYTQANKKRLGFSFQPDNPFMKKIYADAKPSAGVLFKIKVKKTRSGNEVKKEVISTSIVGTVKKINRFESMCDFQYLPLTTPHVEGDKPQCLIEQIIPSGLDELNSILEPTPLFITPSNFTRSDKPITYCYTEKRYVTKDMMKGESPNDEVHKTRVERSLHLPRFIFSLNEELPTEPNEYYIKLRNARQALNPCLEEEYNTVAKLFEERPIWSLNLVKFHTKIKVSSLKVIMPCLALYMREGPWRMLWTRFGYDPRKEPGARIYQTLDFRMRHAAGVHSMVTTRDEFVHCKKKDRIKNLSKSAIDDLSVEDTVCEGAVYFRPGMAPTQRQIYYQYCDVYLPEVQELVSLSPPAGYTCHERRGWLPPDTDQLCRDHIFKYVMQTLLSTNRVKCEDVVGTGGESSSDDADETANASVAEVDESINT</sequence>
<dbReference type="Pfam" id="PF09734">
    <property type="entry name" value="Tau95"/>
    <property type="match status" value="1"/>
</dbReference>